<proteinExistence type="predicted"/>
<dbReference type="Pfam" id="PF12612">
    <property type="entry name" value="TFCD_C"/>
    <property type="match status" value="1"/>
</dbReference>
<dbReference type="InterPro" id="IPR011989">
    <property type="entry name" value="ARM-like"/>
</dbReference>
<feature type="domain" description="Tubulin-folding cofactor D ARM repeats" evidence="4">
    <location>
        <begin position="339"/>
        <end position="542"/>
    </location>
</feature>
<feature type="domain" description="Tubulin-folding cofactor D C-terminal" evidence="3">
    <location>
        <begin position="929"/>
        <end position="1099"/>
    </location>
</feature>
<evidence type="ECO:0000256" key="1">
    <source>
        <dbReference type="ARBA" id="ARBA00023186"/>
    </source>
</evidence>
<reference evidence="5" key="1">
    <citation type="journal article" date="2020" name="Stud. Mycol.">
        <title>101 Dothideomycetes genomes: a test case for predicting lifestyles and emergence of pathogens.</title>
        <authorList>
            <person name="Haridas S."/>
            <person name="Albert R."/>
            <person name="Binder M."/>
            <person name="Bloem J."/>
            <person name="Labutti K."/>
            <person name="Salamov A."/>
            <person name="Andreopoulos B."/>
            <person name="Baker S."/>
            <person name="Barry K."/>
            <person name="Bills G."/>
            <person name="Bluhm B."/>
            <person name="Cannon C."/>
            <person name="Castanera R."/>
            <person name="Culley D."/>
            <person name="Daum C."/>
            <person name="Ezra D."/>
            <person name="Gonzalez J."/>
            <person name="Henrissat B."/>
            <person name="Kuo A."/>
            <person name="Liang C."/>
            <person name="Lipzen A."/>
            <person name="Lutzoni F."/>
            <person name="Magnuson J."/>
            <person name="Mondo S."/>
            <person name="Nolan M."/>
            <person name="Ohm R."/>
            <person name="Pangilinan J."/>
            <person name="Park H.-J."/>
            <person name="Ramirez L."/>
            <person name="Alfaro M."/>
            <person name="Sun H."/>
            <person name="Tritt A."/>
            <person name="Yoshinaga Y."/>
            <person name="Zwiers L.-H."/>
            <person name="Turgeon B."/>
            <person name="Goodwin S."/>
            <person name="Spatafora J."/>
            <person name="Crous P."/>
            <person name="Grigoriev I."/>
        </authorList>
    </citation>
    <scope>NUCLEOTIDE SEQUENCE</scope>
    <source>
        <strain evidence="5">CBS 133067</strain>
    </source>
</reference>
<dbReference type="PROSITE" id="PS50077">
    <property type="entry name" value="HEAT_REPEAT"/>
    <property type="match status" value="1"/>
</dbReference>
<keyword evidence="1" id="KW-0143">Chaperone</keyword>
<dbReference type="InterPro" id="IPR021133">
    <property type="entry name" value="HEAT_type_2"/>
</dbReference>
<sequence length="1179" mass="129433">MDTTEDDDIRLQKASASLITDLISVLDTILWRRRAHVSDKRRVHRLVRRRDLEKAIALIEPFQEEPQLLDTQLKTILPPLINAYLESLQNQATAPKPETFTISYGVCKILYTLCKVRGEKVITSFFNNEARYLEAILAAYEALSASGSDIPDSSSSWEERYVLLLWLYHLMLVPFDLASISSDNGAGASQTPTTFGLHPALPGIASRLLPACMKCLESATKEREAAALVLVRMTLRPDMRKTGLHDVVITWALAELKDSTEVSAQIHERLGILRFLSGLTASASPIEIRGHLLKIYRTCQAITDDDGLAPLRSSAVARKLIIKIFRNIILLCLQSTPPDLDTTTALEEVIEYLLNALADGDSPVRYAASKALSLITLKLDSAMADEVIEAILASLSEDVLWEGATRNFTAVNPLRWHGLTLTLGHLLYRRAPAALKLPDILNALVLSLQFEQRSATGSSIGTNVRDAACFGIWSLSRRYTTTELLAVDMKEIRTAMAFDSHGGVPFFLATQLLVAACLDPAGNIRRGSSAALQELVGRHPNIIVEGISLVQTVDYHAVGLRDRAMIDVAFLAGGLDQSYWDILFSALLEWRGVGAVDAASRAAAAKSIGRLCLNQSFGRVLKLLGLPRATNESLLWKIHALKTREVEERHGLLLAVAQVLNADDIKLAVSQDDCKALVELLGHVKSWNLPAQQFTSASFRPELTASAVCTLLAAATSAAIRADGNVAFDPSFELLLREASRLLQLCLTRSEPSVLSIVPACAKNLCSFPGPGTTIRDELVTSWLRTLKQSSRHVDQVAGHALALGAAFGTLPDRSDLQDEIVATLTARCTDKAEIEARVLALQALVHVVEPLSIARWKGFDGHIDMLDDRTKSQLERISEAIHTALNDYTVSDRGDVGSLVRLEALNTLERCWKLHILTKERRSSSLGGDVIRLSLEKLDKVRGRAKQCLESGLPDLSDPISDPSVTVSSPAYFAFWMKKMVDVSSPPFRHAILEGYVSSAGMGSESVVQVARAALLSAVDPLLPESNNQLSLIAVANVLMDVFKKHLENDRILLPLLEIIAFLLDMQILQRLAETTFKWRNLLSLVQKSHYKSNHMHKLHLALDVYRGLADVTVIRKDVTSKLVSMLSHPFPKLRVAAAETLLVVTSDTALKSVDWSMPTKALSAVIKATKERHVTSS</sequence>
<dbReference type="GO" id="GO:0007023">
    <property type="term" value="P:post-chaperonin tubulin folding pathway"/>
    <property type="evidence" value="ECO:0007669"/>
    <property type="project" value="InterPro"/>
</dbReference>
<dbReference type="InterPro" id="IPR016024">
    <property type="entry name" value="ARM-type_fold"/>
</dbReference>
<name>A0A9P4MFA7_9PEZI</name>
<dbReference type="Gene3D" id="1.25.10.10">
    <property type="entry name" value="Leucine-rich Repeat Variant"/>
    <property type="match status" value="1"/>
</dbReference>
<dbReference type="InterPro" id="IPR033162">
    <property type="entry name" value="TBCD"/>
</dbReference>
<dbReference type="GO" id="GO:0000226">
    <property type="term" value="P:microtubule cytoskeleton organization"/>
    <property type="evidence" value="ECO:0007669"/>
    <property type="project" value="TreeGrafter"/>
</dbReference>
<evidence type="ECO:0000259" key="3">
    <source>
        <dbReference type="Pfam" id="PF12612"/>
    </source>
</evidence>
<keyword evidence="6" id="KW-1185">Reference proteome</keyword>
<accession>A0A9P4MFA7</accession>
<dbReference type="InterPro" id="IPR022577">
    <property type="entry name" value="TBCD_C"/>
</dbReference>
<gene>
    <name evidence="5" type="ORF">NA57DRAFT_63931</name>
</gene>
<dbReference type="AlphaFoldDB" id="A0A9P4MFA7"/>
<evidence type="ECO:0000259" key="4">
    <source>
        <dbReference type="Pfam" id="PF25767"/>
    </source>
</evidence>
<evidence type="ECO:0000313" key="5">
    <source>
        <dbReference type="EMBL" id="KAF2103374.1"/>
    </source>
</evidence>
<dbReference type="GO" id="GO:0005096">
    <property type="term" value="F:GTPase activator activity"/>
    <property type="evidence" value="ECO:0007669"/>
    <property type="project" value="InterPro"/>
</dbReference>
<evidence type="ECO:0008006" key="7">
    <source>
        <dbReference type="Google" id="ProtNLM"/>
    </source>
</evidence>
<dbReference type="InterPro" id="IPR058033">
    <property type="entry name" value="ARM_TBCD_2nd"/>
</dbReference>
<dbReference type="GO" id="GO:0007021">
    <property type="term" value="P:tubulin complex assembly"/>
    <property type="evidence" value="ECO:0007669"/>
    <property type="project" value="InterPro"/>
</dbReference>
<dbReference type="Pfam" id="PF25767">
    <property type="entry name" value="ARM_TBCD_2nd"/>
    <property type="match status" value="1"/>
</dbReference>
<protein>
    <recommendedName>
        <fullName evidence="7">Tubulin-specific chaperone D C-terminal domain-containing protein</fullName>
    </recommendedName>
</protein>
<dbReference type="Pfam" id="PF23579">
    <property type="entry name" value="ARM_TBCD"/>
    <property type="match status" value="1"/>
</dbReference>
<feature type="repeat" description="HEAT" evidence="2">
    <location>
        <begin position="349"/>
        <end position="386"/>
    </location>
</feature>
<dbReference type="GO" id="GO:0048487">
    <property type="term" value="F:beta-tubulin binding"/>
    <property type="evidence" value="ECO:0007669"/>
    <property type="project" value="InterPro"/>
</dbReference>
<dbReference type="PANTHER" id="PTHR12658:SF0">
    <property type="entry name" value="TUBULIN-SPECIFIC CHAPERONE D"/>
    <property type="match status" value="1"/>
</dbReference>
<comment type="caution">
    <text evidence="5">The sequence shown here is derived from an EMBL/GenBank/DDBJ whole genome shotgun (WGS) entry which is preliminary data.</text>
</comment>
<evidence type="ECO:0000313" key="6">
    <source>
        <dbReference type="Proteomes" id="UP000799772"/>
    </source>
</evidence>
<dbReference type="Proteomes" id="UP000799772">
    <property type="component" value="Unassembled WGS sequence"/>
</dbReference>
<dbReference type="OrthoDB" id="10253476at2759"/>
<dbReference type="EMBL" id="ML978122">
    <property type="protein sequence ID" value="KAF2103374.1"/>
    <property type="molecule type" value="Genomic_DNA"/>
</dbReference>
<evidence type="ECO:0000256" key="2">
    <source>
        <dbReference type="PROSITE-ProRule" id="PRU00103"/>
    </source>
</evidence>
<dbReference type="SUPFAM" id="SSF48371">
    <property type="entry name" value="ARM repeat"/>
    <property type="match status" value="2"/>
</dbReference>
<dbReference type="PANTHER" id="PTHR12658">
    <property type="entry name" value="BETA-TUBULIN COFACTOR D"/>
    <property type="match status" value="1"/>
</dbReference>
<organism evidence="5 6">
    <name type="scientific">Rhizodiscina lignyota</name>
    <dbReference type="NCBI Taxonomy" id="1504668"/>
    <lineage>
        <taxon>Eukaryota</taxon>
        <taxon>Fungi</taxon>
        <taxon>Dikarya</taxon>
        <taxon>Ascomycota</taxon>
        <taxon>Pezizomycotina</taxon>
        <taxon>Dothideomycetes</taxon>
        <taxon>Pleosporomycetidae</taxon>
        <taxon>Aulographales</taxon>
        <taxon>Rhizodiscinaceae</taxon>
        <taxon>Rhizodiscina</taxon>
    </lineage>
</organism>